<keyword evidence="8" id="KW-1185">Reference proteome</keyword>
<dbReference type="Gene3D" id="1.10.10.580">
    <property type="entry name" value="Structural maintenance of chromosome 1. Chain E"/>
    <property type="match status" value="1"/>
</dbReference>
<dbReference type="PANTHER" id="PTHR12585:SF69">
    <property type="entry name" value="FI11703P"/>
    <property type="match status" value="1"/>
</dbReference>
<dbReference type="SUPFAM" id="SSF46785">
    <property type="entry name" value="Winged helix' DNA-binding domain"/>
    <property type="match status" value="1"/>
</dbReference>
<dbReference type="InterPro" id="IPR036390">
    <property type="entry name" value="WH_DNA-bd_sf"/>
</dbReference>
<proteinExistence type="inferred from homology"/>
<dbReference type="AlphaFoldDB" id="A0A0M0JT44"/>
<dbReference type="Proteomes" id="UP000037460">
    <property type="component" value="Unassembled WGS sequence"/>
</dbReference>
<comment type="similarity">
    <text evidence="2">Belongs to the rad21 family.</text>
</comment>
<evidence type="ECO:0000259" key="5">
    <source>
        <dbReference type="Pfam" id="PF04824"/>
    </source>
</evidence>
<dbReference type="Pfam" id="PF04824">
    <property type="entry name" value="Rad21_Rec8"/>
    <property type="match status" value="1"/>
</dbReference>
<evidence type="ECO:0000256" key="3">
    <source>
        <dbReference type="ARBA" id="ARBA00023242"/>
    </source>
</evidence>
<feature type="region of interest" description="Disordered" evidence="4">
    <location>
        <begin position="312"/>
        <end position="428"/>
    </location>
</feature>
<feature type="compositionally biased region" description="Low complexity" evidence="4">
    <location>
        <begin position="209"/>
        <end position="226"/>
    </location>
</feature>
<name>A0A0M0JT44_9EUKA</name>
<comment type="subcellular location">
    <subcellularLocation>
        <location evidence="1">Nucleus</location>
    </subcellularLocation>
</comment>
<reference evidence="8" key="1">
    <citation type="journal article" date="2015" name="PLoS Genet.">
        <title>Genome Sequence and Transcriptome Analyses of Chrysochromulina tobin: Metabolic Tools for Enhanced Algal Fitness in the Prominent Order Prymnesiales (Haptophyceae).</title>
        <authorList>
            <person name="Hovde B.T."/>
            <person name="Deodato C.R."/>
            <person name="Hunsperger H.M."/>
            <person name="Ryken S.A."/>
            <person name="Yost W."/>
            <person name="Jha R.K."/>
            <person name="Patterson J."/>
            <person name="Monnat R.J. Jr."/>
            <person name="Barlow S.B."/>
            <person name="Starkenburg S.R."/>
            <person name="Cattolico R.A."/>
        </authorList>
    </citation>
    <scope>NUCLEOTIDE SEQUENCE</scope>
    <source>
        <strain evidence="8">CCMP291</strain>
    </source>
</reference>
<sequence length="567" mass="60818">MFYSQLVLSKKGALGKIWLAAHMGLEKKGSKPMIMQTNIPESVNEIENPPQNVPLALRVSGHLLLGVVRIFSKKVVYLLTDCSDALTKIKDAFKQPGNVELAPGAGVKGYHELTRGTELADEDELDPELMPSMDYDDEDQQLEGIQLDDEDEFGTAGLTGIDPSFAEEEEDDEHFGATSKFEHFFRKPSAEVEDEDEGALMQDAPPARGARAAAADKAAGRAAQAKLPPKGKPKRKMVLDVETMISTEQIRKQLTDPEELRKITRDFDAEEAAHAAAATRDDEWDPIAGPPRGLSYLPRGAESFACFRPNAPRVAPKKARFSDAVDVASGRAAKQPAAAAAAASASASASAALDDEDDAPEQFRSADTPGRGPTAAAHARASLEPPSSGGRGSFGAVPMGDEEEEPVPFDNEEEPLDDEEEGLGSMEAPDDFGAAYVAPSDEPEVDTGFDPKLKLPNVAADNSFADAADGAGATQEDPKHWNPRTRKMYEVLAMAFDAAGDEPVSYKAMISSTCRSSKPNSEKRKIVAGCFQEVLFLATHGLVELDQKRAYGNLLIAKTELFADAAA</sequence>
<feature type="compositionally biased region" description="Acidic residues" evidence="4">
    <location>
        <begin position="400"/>
        <end position="422"/>
    </location>
</feature>
<dbReference type="Pfam" id="PF04825">
    <property type="entry name" value="Rad21_Rec8_N"/>
    <property type="match status" value="1"/>
</dbReference>
<evidence type="ECO:0000313" key="8">
    <source>
        <dbReference type="Proteomes" id="UP000037460"/>
    </source>
</evidence>
<dbReference type="InterPro" id="IPR023093">
    <property type="entry name" value="ScpA-like_C"/>
</dbReference>
<dbReference type="OrthoDB" id="10071381at2759"/>
<evidence type="ECO:0000313" key="7">
    <source>
        <dbReference type="EMBL" id="KOO29675.1"/>
    </source>
</evidence>
<comment type="caution">
    <text evidence="7">The sequence shown here is derived from an EMBL/GenBank/DDBJ whole genome shotgun (WGS) entry which is preliminary data.</text>
</comment>
<dbReference type="GO" id="GO:1990414">
    <property type="term" value="P:replication-born double-strand break repair via sister chromatid exchange"/>
    <property type="evidence" value="ECO:0007669"/>
    <property type="project" value="TreeGrafter"/>
</dbReference>
<accession>A0A0M0JT44</accession>
<keyword evidence="3" id="KW-0539">Nucleus</keyword>
<evidence type="ECO:0000256" key="2">
    <source>
        <dbReference type="ARBA" id="ARBA00009870"/>
    </source>
</evidence>
<dbReference type="GO" id="GO:0005634">
    <property type="term" value="C:nucleus"/>
    <property type="evidence" value="ECO:0007669"/>
    <property type="project" value="UniProtKB-SubCell"/>
</dbReference>
<evidence type="ECO:0000256" key="1">
    <source>
        <dbReference type="ARBA" id="ARBA00004123"/>
    </source>
</evidence>
<gene>
    <name evidence="7" type="ORF">Ctob_001149</name>
</gene>
<dbReference type="GO" id="GO:0007062">
    <property type="term" value="P:sister chromatid cohesion"/>
    <property type="evidence" value="ECO:0007669"/>
    <property type="project" value="InterPro"/>
</dbReference>
<feature type="domain" description="Rad21/Rec8-like protein C-terminal eukaryotic" evidence="5">
    <location>
        <begin position="519"/>
        <end position="557"/>
    </location>
</feature>
<dbReference type="InterPro" id="IPR006910">
    <property type="entry name" value="Rad21_Rec8_N"/>
</dbReference>
<protein>
    <submittedName>
        <fullName evidence="7">Double-strand-break repair protein rad21</fullName>
    </submittedName>
</protein>
<dbReference type="InterPro" id="IPR006909">
    <property type="entry name" value="Rad21/Rec8_C_eu"/>
</dbReference>
<dbReference type="GO" id="GO:0008278">
    <property type="term" value="C:cohesin complex"/>
    <property type="evidence" value="ECO:0007669"/>
    <property type="project" value="InterPro"/>
</dbReference>
<dbReference type="GO" id="GO:0003682">
    <property type="term" value="F:chromatin binding"/>
    <property type="evidence" value="ECO:0007669"/>
    <property type="project" value="TreeGrafter"/>
</dbReference>
<feature type="domain" description="Rad21/Rec8-like protein N-terminal" evidence="6">
    <location>
        <begin position="1"/>
        <end position="96"/>
    </location>
</feature>
<evidence type="ECO:0000259" key="6">
    <source>
        <dbReference type="Pfam" id="PF04825"/>
    </source>
</evidence>
<dbReference type="PANTHER" id="PTHR12585">
    <property type="entry name" value="SCC1 / RAD21 FAMILY MEMBER"/>
    <property type="match status" value="1"/>
</dbReference>
<dbReference type="EMBL" id="JWZX01002380">
    <property type="protein sequence ID" value="KOO29675.1"/>
    <property type="molecule type" value="Genomic_DNA"/>
</dbReference>
<feature type="region of interest" description="Disordered" evidence="4">
    <location>
        <begin position="209"/>
        <end position="237"/>
    </location>
</feature>
<feature type="compositionally biased region" description="Low complexity" evidence="4">
    <location>
        <begin position="328"/>
        <end position="352"/>
    </location>
</feature>
<evidence type="ECO:0000256" key="4">
    <source>
        <dbReference type="SAM" id="MobiDB-lite"/>
    </source>
</evidence>
<organism evidence="7 8">
    <name type="scientific">Chrysochromulina tobinii</name>
    <dbReference type="NCBI Taxonomy" id="1460289"/>
    <lineage>
        <taxon>Eukaryota</taxon>
        <taxon>Haptista</taxon>
        <taxon>Haptophyta</taxon>
        <taxon>Prymnesiophyceae</taxon>
        <taxon>Prymnesiales</taxon>
        <taxon>Chrysochromulinaceae</taxon>
        <taxon>Chrysochromulina</taxon>
    </lineage>
</organism>
<feature type="region of interest" description="Disordered" evidence="4">
    <location>
        <begin position="270"/>
        <end position="291"/>
    </location>
</feature>
<dbReference type="InterPro" id="IPR039781">
    <property type="entry name" value="Rad21/Rec8-like"/>
</dbReference>